<evidence type="ECO:0000313" key="5">
    <source>
        <dbReference type="Proteomes" id="UP000275846"/>
    </source>
</evidence>
<dbReference type="PRINTS" id="PR00700">
    <property type="entry name" value="PRTYPHPHTASE"/>
</dbReference>
<feature type="compositionally biased region" description="Polar residues" evidence="1">
    <location>
        <begin position="27"/>
        <end position="49"/>
    </location>
</feature>
<dbReference type="PROSITE" id="PS00383">
    <property type="entry name" value="TYR_PHOSPHATASE_1"/>
    <property type="match status" value="1"/>
</dbReference>
<dbReference type="InterPro" id="IPR003595">
    <property type="entry name" value="Tyr_Pase_cat"/>
</dbReference>
<evidence type="ECO:0000313" key="6">
    <source>
        <dbReference type="WBParaSite" id="SSLN_0000486601-mRNA-1"/>
    </source>
</evidence>
<dbReference type="PANTHER" id="PTHR45706">
    <property type="entry name" value="TYROSINE-PROTEIN PHOSPHATASE"/>
    <property type="match status" value="1"/>
</dbReference>
<keyword evidence="5" id="KW-1185">Reference proteome</keyword>
<dbReference type="Gene3D" id="3.90.190.10">
    <property type="entry name" value="Protein tyrosine phosphatase superfamily"/>
    <property type="match status" value="1"/>
</dbReference>
<dbReference type="WBParaSite" id="SSLN_0000486601-mRNA-1">
    <property type="protein sequence ID" value="SSLN_0000486601-mRNA-1"/>
    <property type="gene ID" value="SSLN_0000486601"/>
</dbReference>
<evidence type="ECO:0000313" key="4">
    <source>
        <dbReference type="EMBL" id="VDL91096.1"/>
    </source>
</evidence>
<feature type="region of interest" description="Disordered" evidence="1">
    <location>
        <begin position="27"/>
        <end position="50"/>
    </location>
</feature>
<dbReference type="SMART" id="SM00194">
    <property type="entry name" value="PTPc"/>
    <property type="match status" value="1"/>
</dbReference>
<proteinExistence type="predicted"/>
<dbReference type="Pfam" id="PF00102">
    <property type="entry name" value="Y_phosphatase"/>
    <property type="match status" value="1"/>
</dbReference>
<dbReference type="SUPFAM" id="SSF52799">
    <property type="entry name" value="(Phosphotyrosine protein) phosphatases II"/>
    <property type="match status" value="1"/>
</dbReference>
<organism evidence="6">
    <name type="scientific">Schistocephalus solidus</name>
    <name type="common">Tapeworm</name>
    <dbReference type="NCBI Taxonomy" id="70667"/>
    <lineage>
        <taxon>Eukaryota</taxon>
        <taxon>Metazoa</taxon>
        <taxon>Spiralia</taxon>
        <taxon>Lophotrochozoa</taxon>
        <taxon>Platyhelminthes</taxon>
        <taxon>Cestoda</taxon>
        <taxon>Eucestoda</taxon>
        <taxon>Diphyllobothriidea</taxon>
        <taxon>Diphyllobothriidae</taxon>
        <taxon>Schistocephalus</taxon>
    </lineage>
</organism>
<dbReference type="InterPro" id="IPR000387">
    <property type="entry name" value="Tyr_Pase_dom"/>
</dbReference>
<dbReference type="InterPro" id="IPR000242">
    <property type="entry name" value="PTP_cat"/>
</dbReference>
<evidence type="ECO:0000259" key="2">
    <source>
        <dbReference type="PROSITE" id="PS50055"/>
    </source>
</evidence>
<reference evidence="4 5" key="2">
    <citation type="submission" date="2018-11" db="EMBL/GenBank/DDBJ databases">
        <authorList>
            <consortium name="Pathogen Informatics"/>
        </authorList>
    </citation>
    <scope>NUCLEOTIDE SEQUENCE [LARGE SCALE GENOMIC DNA]</scope>
    <source>
        <strain evidence="4 5">NST_G2</strain>
    </source>
</reference>
<dbReference type="GO" id="GO:0004725">
    <property type="term" value="F:protein tyrosine phosphatase activity"/>
    <property type="evidence" value="ECO:0007669"/>
    <property type="project" value="InterPro"/>
</dbReference>
<dbReference type="EMBL" id="UYSU01032969">
    <property type="protein sequence ID" value="VDL91096.1"/>
    <property type="molecule type" value="Genomic_DNA"/>
</dbReference>
<dbReference type="STRING" id="70667.A0A183SKG3"/>
<gene>
    <name evidence="4" type="ORF">SSLN_LOCUS4711</name>
</gene>
<dbReference type="SMART" id="SM00404">
    <property type="entry name" value="PTPc_motif"/>
    <property type="match status" value="1"/>
</dbReference>
<sequence>RPPTSPLKIPKENNDFAYREFQLSRGFSNTSSRSGDMTSPQLDQVTSPRVLNGTPVENGFEARRLIQLQFINWPDHGVPDDPAHLITFVEKFRSLLVHCSAGIGRTGVVILLDTAIDLIKAGHAVFPLELVRQMRYYREMLIQTSVSVFRVVSFRVTSISAFVADDCHVIQSSEMGSRPNDSKFLIFTSLE</sequence>
<feature type="domain" description="Tyrosine specific protein phosphatases" evidence="3">
    <location>
        <begin position="95"/>
        <end position="149"/>
    </location>
</feature>
<dbReference type="PROSITE" id="PS50055">
    <property type="entry name" value="TYR_PHOSPHATASE_PTP"/>
    <property type="match status" value="1"/>
</dbReference>
<dbReference type="InterPro" id="IPR016130">
    <property type="entry name" value="Tyr_Pase_AS"/>
</dbReference>
<dbReference type="AlphaFoldDB" id="A0A183SKG3"/>
<accession>A0A183SKG3</accession>
<evidence type="ECO:0000259" key="3">
    <source>
        <dbReference type="PROSITE" id="PS50056"/>
    </source>
</evidence>
<dbReference type="OrthoDB" id="5854685at2759"/>
<reference evidence="6" key="1">
    <citation type="submission" date="2016-06" db="UniProtKB">
        <authorList>
            <consortium name="WormBaseParasite"/>
        </authorList>
    </citation>
    <scope>IDENTIFICATION</scope>
</reference>
<dbReference type="InterPro" id="IPR029021">
    <property type="entry name" value="Prot-tyrosine_phosphatase-like"/>
</dbReference>
<feature type="domain" description="Tyrosine-protein phosphatase" evidence="2">
    <location>
        <begin position="1"/>
        <end position="144"/>
    </location>
</feature>
<dbReference type="Proteomes" id="UP000275846">
    <property type="component" value="Unassembled WGS sequence"/>
</dbReference>
<dbReference type="PANTHER" id="PTHR45706:SF4">
    <property type="entry name" value="TYROSINE-PROTEIN PHOSPHATASE"/>
    <property type="match status" value="1"/>
</dbReference>
<dbReference type="PROSITE" id="PS50056">
    <property type="entry name" value="TYR_PHOSPHATASE_2"/>
    <property type="match status" value="1"/>
</dbReference>
<evidence type="ECO:0000256" key="1">
    <source>
        <dbReference type="SAM" id="MobiDB-lite"/>
    </source>
</evidence>
<name>A0A183SKG3_SCHSO</name>
<protein>
    <submittedName>
        <fullName evidence="6">Protein-tyrosine phosphatase</fullName>
    </submittedName>
</protein>